<dbReference type="InterPro" id="IPR000195">
    <property type="entry name" value="Rab-GAP-TBC_dom"/>
</dbReference>
<dbReference type="FunFam" id="1.10.8.1310:FF:000001">
    <property type="entry name" value="TBC1 domain family, member 20"/>
    <property type="match status" value="1"/>
</dbReference>
<evidence type="ECO:0000259" key="2">
    <source>
        <dbReference type="PROSITE" id="PS50086"/>
    </source>
</evidence>
<reference evidence="3" key="1">
    <citation type="journal article" date="2021" name="J Fungi (Basel)">
        <title>Genomic and Metabolomic Analyses of the Marine Fungus Emericellopsis cladophorae: Insights into Saltwater Adaptability Mechanisms and Its Biosynthetic Potential.</title>
        <authorList>
            <person name="Goncalves M.F.M."/>
            <person name="Hilario S."/>
            <person name="Van de Peer Y."/>
            <person name="Esteves A.C."/>
            <person name="Alves A."/>
        </authorList>
    </citation>
    <scope>NUCLEOTIDE SEQUENCE</scope>
    <source>
        <strain evidence="3">MUM 19.33</strain>
    </source>
</reference>
<name>A0A9P9XZD4_9HYPO</name>
<dbReference type="Proteomes" id="UP001055219">
    <property type="component" value="Unassembled WGS sequence"/>
</dbReference>
<dbReference type="RefSeq" id="XP_051361292.1">
    <property type="nucleotide sequence ID" value="XM_051507574.1"/>
</dbReference>
<dbReference type="Gene3D" id="1.10.8.1310">
    <property type="match status" value="1"/>
</dbReference>
<protein>
    <submittedName>
        <fullName evidence="3">GTPase-activating gyp10</fullName>
    </submittedName>
</protein>
<dbReference type="InterPro" id="IPR045913">
    <property type="entry name" value="TBC20/Gyp8-like"/>
</dbReference>
<accession>A0A9P9XZD4</accession>
<dbReference type="AlphaFoldDB" id="A0A9P9XZD4"/>
<feature type="domain" description="Rab-GAP TBC" evidence="2">
    <location>
        <begin position="57"/>
        <end position="247"/>
    </location>
</feature>
<gene>
    <name evidence="3" type="ORF">J7T54_007285</name>
</gene>
<dbReference type="SUPFAM" id="SSF47923">
    <property type="entry name" value="Ypt/Rab-GAP domain of gyp1p"/>
    <property type="match status" value="2"/>
</dbReference>
<evidence type="ECO:0000256" key="1">
    <source>
        <dbReference type="ARBA" id="ARBA00022468"/>
    </source>
</evidence>
<comment type="caution">
    <text evidence="3">The sequence shown here is derived from an EMBL/GenBank/DDBJ whole genome shotgun (WGS) entry which is preliminary data.</text>
</comment>
<dbReference type="PANTHER" id="PTHR20913:SF7">
    <property type="entry name" value="RE60063P"/>
    <property type="match status" value="1"/>
</dbReference>
<dbReference type="GO" id="GO:0005096">
    <property type="term" value="F:GTPase activator activity"/>
    <property type="evidence" value="ECO:0007669"/>
    <property type="project" value="UniProtKB-KW"/>
</dbReference>
<keyword evidence="1" id="KW-0343">GTPase activation</keyword>
<organism evidence="3 4">
    <name type="scientific">Emericellopsis cladophorae</name>
    <dbReference type="NCBI Taxonomy" id="2686198"/>
    <lineage>
        <taxon>Eukaryota</taxon>
        <taxon>Fungi</taxon>
        <taxon>Dikarya</taxon>
        <taxon>Ascomycota</taxon>
        <taxon>Pezizomycotina</taxon>
        <taxon>Sordariomycetes</taxon>
        <taxon>Hypocreomycetidae</taxon>
        <taxon>Hypocreales</taxon>
        <taxon>Bionectriaceae</taxon>
        <taxon>Emericellopsis</taxon>
    </lineage>
</organism>
<evidence type="ECO:0000313" key="4">
    <source>
        <dbReference type="Proteomes" id="UP001055219"/>
    </source>
</evidence>
<dbReference type="Pfam" id="PF00566">
    <property type="entry name" value="RabGAP-TBC"/>
    <property type="match status" value="1"/>
</dbReference>
<proteinExistence type="predicted"/>
<dbReference type="InterPro" id="IPR035969">
    <property type="entry name" value="Rab-GAP_TBC_sf"/>
</dbReference>
<dbReference type="OrthoDB" id="206700at2759"/>
<dbReference type="PANTHER" id="PTHR20913">
    <property type="entry name" value="TBC1 DOMAIN FAMILY MEMBER 20/GTPASE"/>
    <property type="match status" value="1"/>
</dbReference>
<dbReference type="GO" id="GO:0005789">
    <property type="term" value="C:endoplasmic reticulum membrane"/>
    <property type="evidence" value="ECO:0007669"/>
    <property type="project" value="TreeGrafter"/>
</dbReference>
<dbReference type="FunFam" id="1.10.472.80:FF:000060">
    <property type="entry name" value="TBC domain protein, putative"/>
    <property type="match status" value="1"/>
</dbReference>
<dbReference type="GeneID" id="75833761"/>
<keyword evidence="4" id="KW-1185">Reference proteome</keyword>
<evidence type="ECO:0000313" key="3">
    <source>
        <dbReference type="EMBL" id="KAI6780436.1"/>
    </source>
</evidence>
<dbReference type="GO" id="GO:0006888">
    <property type="term" value="P:endoplasmic reticulum to Golgi vesicle-mediated transport"/>
    <property type="evidence" value="ECO:0007669"/>
    <property type="project" value="TreeGrafter"/>
</dbReference>
<dbReference type="SMART" id="SM00164">
    <property type="entry name" value="TBC"/>
    <property type="match status" value="1"/>
</dbReference>
<sequence length="399" mass="45774">MAQCDEKVALRSGLSSTSKSPEPCDPILFEKEDRIREAYTWRDADKLRALAQSKGGLLKDELRQQAWPILMGLSGLGNAEEKHDRISSEWETLPSHRDESQVELDVNRSFVYYPHDLSDRELDRRKTELSALITQVLRENPYLCYFQGYHDICQVILLVLSPELRAPVVARLSVLRIRDFMLPSLAPTTAQLRLLPDILSVADPKLWRHLLGVEPFYALSGTLTMFAHNIEAYSDIARLFDVFLAREPVFSIYMFAQIVLDRRDEIFEIDEPDMLHVILGKVPPRMDLDTLIVESASLLERYPPEKLRAWRGISRSSSLKTVRRVEDCAKQTLADGQHFFEAQATELHRAEMRDRVKATLWAYRKPARTVGAALAFGILAMYLRRNPGIVHQIVGLFMR</sequence>
<dbReference type="EMBL" id="JAGIXG020000033">
    <property type="protein sequence ID" value="KAI6780436.1"/>
    <property type="molecule type" value="Genomic_DNA"/>
</dbReference>
<reference evidence="3" key="2">
    <citation type="submission" date="2022-07" db="EMBL/GenBank/DDBJ databases">
        <authorList>
            <person name="Goncalves M.F.M."/>
            <person name="Hilario S."/>
            <person name="Van De Peer Y."/>
            <person name="Esteves A.C."/>
            <person name="Alves A."/>
        </authorList>
    </citation>
    <scope>NUCLEOTIDE SEQUENCE</scope>
    <source>
        <strain evidence="3">MUM 19.33</strain>
    </source>
</reference>
<dbReference type="Gene3D" id="1.10.472.80">
    <property type="entry name" value="Ypt/Rab-GAP domain of gyp1p, domain 3"/>
    <property type="match status" value="1"/>
</dbReference>
<dbReference type="PROSITE" id="PS50086">
    <property type="entry name" value="TBC_RABGAP"/>
    <property type="match status" value="1"/>
</dbReference>